<dbReference type="OrthoDB" id="553196at2759"/>
<feature type="region of interest" description="Disordered" evidence="1">
    <location>
        <begin position="407"/>
        <end position="506"/>
    </location>
</feature>
<evidence type="ECO:0000313" key="3">
    <source>
        <dbReference type="Proteomes" id="UP000747110"/>
    </source>
</evidence>
<feature type="region of interest" description="Disordered" evidence="1">
    <location>
        <begin position="572"/>
        <end position="684"/>
    </location>
</feature>
<feature type="compositionally biased region" description="Polar residues" evidence="1">
    <location>
        <begin position="594"/>
        <end position="606"/>
    </location>
</feature>
<protein>
    <submittedName>
        <fullName evidence="2">Uncharacterized protein</fullName>
    </submittedName>
</protein>
<sequence length="889" mass="93851">MKTLVPDWLPVQGKAADTIKGKLYEDYEDYRNELRARLIAEQPPTPQSPEDVLAHAREMCNRSMSFVHQQSVSNRLSQKPSLIRVQYGGVSGNRDVDNEAEFNEEAYQNNSIDVNKKLQTRSLTQTWTSDANIIVDVNASQDEGSLSPTQICSFNPLRLSLHHLCSRNPGHHAYAVDAVPGAGEPTASHTVSPSTFSSAAATGAQSITEPYSSTSGRCLVTRQLITATSSQGPRGKLPSVSSGEGKSNRHHAVAVTDPAMAATGSSFKHRSSTARVEDEECKGSDEAFEDDDNGDIIDDNDYSGHGLSRSDYLIKPPGLNVALSCLRPQPPRAPRLQKSYCKSLEHFPCSNETLLAARFTADSLDTRTGAAAAPIIFPSTGGNATNISGDESEDFLSEWLLSPGRSGALVPHSPGSALKPTPPNPTRPSIAPVVPPRSRWVSTPQATNASRSGGLQPPPRPTSPPQPTNRTRKAMSVLPPSQSSSAAASGATVTASPAPAAQSPSSAPMTLLSHLLITADRPPWRVTRADSSLHHPPDDTVDFIVRPCKSVRGPPLQLSSFNQAIDSGIGTDGCSADVDSGNGGVGGPNDRRVTVQSSSAASSPTGYQAHPGPSSFSSSASSPKTQPQSPASVHHHVLGNMRLRQQHHHQRHHHQQALQSPEDVKDHLFGPLPLDNLPGSPATTAPTAVVQHIRVSSVGAPLTPAGAALPPDLTRRNASQPSLDDPLLAAPIVTAAGGNSGSGAEAIKHLPSHGLRGVGGGPATGTYMNSPGGGLCPQYPHQYQSQRRHQLPSPSANRQRRMGILQRKVSDGDVAALRTKMSFGGSLVAACSQLGPKQPGDGVAGRQRGGLGAVDNRCAQEDGSESSMARLFKTLNDLRRMESDAQNDA</sequence>
<feature type="compositionally biased region" description="Low complexity" evidence="1">
    <location>
        <begin position="701"/>
        <end position="711"/>
    </location>
</feature>
<dbReference type="EMBL" id="BNCP01000015">
    <property type="protein sequence ID" value="GIL79226.1"/>
    <property type="molecule type" value="Genomic_DNA"/>
</dbReference>
<name>A0A8J4FJS2_9CHLO</name>
<comment type="caution">
    <text evidence="2">The sequence shown here is derived from an EMBL/GenBank/DDBJ whole genome shotgun (WGS) entry which is preliminary data.</text>
</comment>
<feature type="region of interest" description="Disordered" evidence="1">
    <location>
        <begin position="227"/>
        <end position="298"/>
    </location>
</feature>
<keyword evidence="3" id="KW-1185">Reference proteome</keyword>
<feature type="compositionally biased region" description="Pro residues" evidence="1">
    <location>
        <begin position="456"/>
        <end position="467"/>
    </location>
</feature>
<feature type="compositionally biased region" description="Low complexity" evidence="1">
    <location>
        <begin position="474"/>
        <end position="506"/>
    </location>
</feature>
<accession>A0A8J4FJS2</accession>
<dbReference type="Proteomes" id="UP000747110">
    <property type="component" value="Unassembled WGS sequence"/>
</dbReference>
<reference evidence="2" key="1">
    <citation type="journal article" date="2021" name="Proc. Natl. Acad. Sci. U.S.A.">
        <title>Three genomes in the algal genus Volvox reveal the fate of a haploid sex-determining region after a transition to homothallism.</title>
        <authorList>
            <person name="Yamamoto K."/>
            <person name="Hamaji T."/>
            <person name="Kawai-Toyooka H."/>
            <person name="Matsuzaki R."/>
            <person name="Takahashi F."/>
            <person name="Nishimura Y."/>
            <person name="Kawachi M."/>
            <person name="Noguchi H."/>
            <person name="Minakuchi Y."/>
            <person name="Umen J.G."/>
            <person name="Toyoda A."/>
            <person name="Nozaki H."/>
        </authorList>
    </citation>
    <scope>NUCLEOTIDE SEQUENCE</scope>
    <source>
        <strain evidence="2">NIES-3786</strain>
    </source>
</reference>
<feature type="compositionally biased region" description="Basic residues" evidence="1">
    <location>
        <begin position="644"/>
        <end position="655"/>
    </location>
</feature>
<dbReference type="AlphaFoldDB" id="A0A8J4FJS2"/>
<feature type="compositionally biased region" description="Low complexity" evidence="1">
    <location>
        <begin position="608"/>
        <end position="632"/>
    </location>
</feature>
<gene>
    <name evidence="2" type="ORF">Vretifemale_8616</name>
</gene>
<feature type="compositionally biased region" description="Polar residues" evidence="1">
    <location>
        <begin position="440"/>
        <end position="453"/>
    </location>
</feature>
<feature type="region of interest" description="Disordered" evidence="1">
    <location>
        <begin position="837"/>
        <end position="866"/>
    </location>
</feature>
<proteinExistence type="predicted"/>
<evidence type="ECO:0000256" key="1">
    <source>
        <dbReference type="SAM" id="MobiDB-lite"/>
    </source>
</evidence>
<evidence type="ECO:0000313" key="2">
    <source>
        <dbReference type="EMBL" id="GIL79226.1"/>
    </source>
</evidence>
<feature type="region of interest" description="Disordered" evidence="1">
    <location>
        <begin position="701"/>
        <end position="721"/>
    </location>
</feature>
<feature type="compositionally biased region" description="Acidic residues" evidence="1">
    <location>
        <begin position="286"/>
        <end position="298"/>
    </location>
</feature>
<organism evidence="2 3">
    <name type="scientific">Volvox reticuliferus</name>
    <dbReference type="NCBI Taxonomy" id="1737510"/>
    <lineage>
        <taxon>Eukaryota</taxon>
        <taxon>Viridiplantae</taxon>
        <taxon>Chlorophyta</taxon>
        <taxon>core chlorophytes</taxon>
        <taxon>Chlorophyceae</taxon>
        <taxon>CS clade</taxon>
        <taxon>Chlamydomonadales</taxon>
        <taxon>Volvocaceae</taxon>
        <taxon>Volvox</taxon>
    </lineage>
</organism>